<dbReference type="AlphaFoldDB" id="A0A7D6H4I7"/>
<organism evidence="2 3">
    <name type="scientific">Natrinema zhouii</name>
    <dbReference type="NCBI Taxonomy" id="1710539"/>
    <lineage>
        <taxon>Archaea</taxon>
        <taxon>Methanobacteriati</taxon>
        <taxon>Methanobacteriota</taxon>
        <taxon>Stenosarchaea group</taxon>
        <taxon>Halobacteria</taxon>
        <taxon>Halobacteriales</taxon>
        <taxon>Natrialbaceae</taxon>
        <taxon>Natrinema</taxon>
    </lineage>
</organism>
<accession>A0A7D6H4I7</accession>
<gene>
    <name evidence="2" type="ORF">HYG81_06170</name>
</gene>
<dbReference type="OrthoDB" id="351066at2157"/>
<dbReference type="EMBL" id="CP059154">
    <property type="protein sequence ID" value="QLK27187.1"/>
    <property type="molecule type" value="Genomic_DNA"/>
</dbReference>
<feature type="region of interest" description="Disordered" evidence="1">
    <location>
        <begin position="125"/>
        <end position="156"/>
    </location>
</feature>
<dbReference type="Proteomes" id="UP000510869">
    <property type="component" value="Chromosome"/>
</dbReference>
<feature type="region of interest" description="Disordered" evidence="1">
    <location>
        <begin position="1"/>
        <end position="31"/>
    </location>
</feature>
<name>A0A7D6H4I7_9EURY</name>
<sequence length="156" mass="17677">MTDINSTNQQHRSTTDESSDRVATQRARYLDRTTDLRDQEGLALGYREQGYSHAAIARVMNSTKQTVASYMDRIAAQYGLEAIETKSTSARSDLEPVTEEQLRLLSDAVFEQWIDRAFQCPEEVPDEIDLDQFTDHDRQKLHDTGEGHQPDGGGEQ</sequence>
<feature type="compositionally biased region" description="Polar residues" evidence="1">
    <location>
        <begin position="1"/>
        <end position="12"/>
    </location>
</feature>
<evidence type="ECO:0000313" key="2">
    <source>
        <dbReference type="EMBL" id="QLK27187.1"/>
    </source>
</evidence>
<evidence type="ECO:0000256" key="1">
    <source>
        <dbReference type="SAM" id="MobiDB-lite"/>
    </source>
</evidence>
<keyword evidence="3" id="KW-1185">Reference proteome</keyword>
<proteinExistence type="predicted"/>
<feature type="compositionally biased region" description="Basic and acidic residues" evidence="1">
    <location>
        <begin position="133"/>
        <end position="149"/>
    </location>
</feature>
<protein>
    <submittedName>
        <fullName evidence="2">Uncharacterized protein</fullName>
    </submittedName>
</protein>
<evidence type="ECO:0000313" key="3">
    <source>
        <dbReference type="Proteomes" id="UP000510869"/>
    </source>
</evidence>
<reference evidence="2 3" key="1">
    <citation type="submission" date="2020-07" db="EMBL/GenBank/DDBJ databases">
        <title>Natrinema (YPL30) sp. nov. and Haloterrigena xxxxxx (YPL8) sp. nov., isolated from a salt mine.</title>
        <authorList>
            <person name="Cui H."/>
        </authorList>
    </citation>
    <scope>NUCLEOTIDE SEQUENCE [LARGE SCALE GENOMIC DNA]</scope>
    <source>
        <strain evidence="2 3">YPL13</strain>
    </source>
</reference>